<dbReference type="Pfam" id="PF08448">
    <property type="entry name" value="PAS_4"/>
    <property type="match status" value="1"/>
</dbReference>
<dbReference type="Gene3D" id="3.30.450.20">
    <property type="entry name" value="PAS domain"/>
    <property type="match status" value="1"/>
</dbReference>
<feature type="transmembrane region" description="Helical" evidence="1">
    <location>
        <begin position="43"/>
        <end position="63"/>
    </location>
</feature>
<evidence type="ECO:0000259" key="3">
    <source>
        <dbReference type="PROSITE" id="PS50887"/>
    </source>
</evidence>
<dbReference type="SMART" id="SM00267">
    <property type="entry name" value="GGDEF"/>
    <property type="match status" value="1"/>
</dbReference>
<evidence type="ECO:0000259" key="2">
    <source>
        <dbReference type="PROSITE" id="PS50883"/>
    </source>
</evidence>
<keyword evidence="1" id="KW-1133">Transmembrane helix</keyword>
<dbReference type="AlphaFoldDB" id="G6XJG7"/>
<evidence type="ECO:0000256" key="1">
    <source>
        <dbReference type="SAM" id="Phobius"/>
    </source>
</evidence>
<dbReference type="InterPro" id="IPR043128">
    <property type="entry name" value="Rev_trsase/Diguanyl_cyclase"/>
</dbReference>
<dbReference type="SMART" id="SM00052">
    <property type="entry name" value="EAL"/>
    <property type="match status" value="1"/>
</dbReference>
<dbReference type="SUPFAM" id="SSF55785">
    <property type="entry name" value="PYP-like sensor domain (PAS domain)"/>
    <property type="match status" value="1"/>
</dbReference>
<evidence type="ECO:0000313" key="4">
    <source>
        <dbReference type="EMBL" id="EHH68072.1"/>
    </source>
</evidence>
<dbReference type="InterPro" id="IPR013656">
    <property type="entry name" value="PAS_4"/>
</dbReference>
<feature type="domain" description="EAL" evidence="2">
    <location>
        <begin position="532"/>
        <end position="782"/>
    </location>
</feature>
<feature type="transmembrane region" description="Helical" evidence="1">
    <location>
        <begin position="69"/>
        <end position="90"/>
    </location>
</feature>
<dbReference type="eggNOG" id="COG5001">
    <property type="taxonomic scope" value="Bacteria"/>
</dbReference>
<sequence>MPLTRWQKLLHRVRMIRQAVSNQDFPPDARETIQASRAQALRWLNLFHIVAQGSAAPIALLCLKGNYPFYGPLLGGTVLFLLAVYNLLFYSIPAQKRIVRPYACLLKTLNICFGLCWSSLPIIVFPQGDANDRVVVAGLLVGLTSTTITLLPLIGVGEFIATMLIGSCFVALWISWNQNHDLFYVYVGLELAIYLFFVLTLCLTVRLLFTAFLLNRQSLEQRNSIVSLLLRNADDEAGDWLWETTMDGRLQHVSATLASALGQSREQLEQSRLTDILSERSSSHGLSIDEAGLDRLRQCLDHRIFFRDVVIRGDLHGEQRFWSLSGRPIFRNRIFIGYKGVGTDVTRTHEAQESASFRARHDLLTSLPNRAAFLEDMERYLIEAEEKSEPFALLNLDLDGFKQINDRFGHHCGDQMLKKVAITLSHTLEAQQRLYRFGGDEFILLERGASMTEAARTADHLVNLLTQAPIRLSEGMVCPIGLSVGIVVSCGGVERVSSLLEASDLALYEAKSLGGHTFRFYNPELLTVARRNRDLIRALPTALEKGQLDIVYQPFFNAQSQKLCGFEALIRWTHPEYGRVPAERIIQLAEEAGLIHRLGVYVMERACREAHGWGGDLVLSVNVSVGQLEAPAFLEDTFRILRETGLSPTRLQIEMTESIFMEPDAATFSLLHKLQTAGISIALDDFGKGFSSLGYLRFFPFSKIKLDSLFVRDMLREPRAASIVRAVIELAIDLGVAVTAEGVENREQLAYLRRLGCTEIQGYLLSRPLTPEATSHFLKVDHSLLSQT</sequence>
<dbReference type="CDD" id="cd01949">
    <property type="entry name" value="GGDEF"/>
    <property type="match status" value="1"/>
</dbReference>
<dbReference type="InterPro" id="IPR035919">
    <property type="entry name" value="EAL_sf"/>
</dbReference>
<dbReference type="SUPFAM" id="SSF141868">
    <property type="entry name" value="EAL domain-like"/>
    <property type="match status" value="1"/>
</dbReference>
<dbReference type="InterPro" id="IPR052155">
    <property type="entry name" value="Biofilm_reg_signaling"/>
</dbReference>
<keyword evidence="5" id="KW-1185">Reference proteome</keyword>
<dbReference type="SUPFAM" id="SSF55073">
    <property type="entry name" value="Nucleotide cyclase"/>
    <property type="match status" value="1"/>
</dbReference>
<feature type="transmembrane region" description="Helical" evidence="1">
    <location>
        <begin position="102"/>
        <end position="123"/>
    </location>
</feature>
<dbReference type="PANTHER" id="PTHR44757:SF2">
    <property type="entry name" value="BIOFILM ARCHITECTURE MAINTENANCE PROTEIN MBAA"/>
    <property type="match status" value="1"/>
</dbReference>
<dbReference type="PROSITE" id="PS50883">
    <property type="entry name" value="EAL"/>
    <property type="match status" value="1"/>
</dbReference>
<dbReference type="InterPro" id="IPR000160">
    <property type="entry name" value="GGDEF_dom"/>
</dbReference>
<dbReference type="Pfam" id="PF00563">
    <property type="entry name" value="EAL"/>
    <property type="match status" value="1"/>
</dbReference>
<name>G6XJG7_9PROT</name>
<dbReference type="InterPro" id="IPR001633">
    <property type="entry name" value="EAL_dom"/>
</dbReference>
<dbReference type="PATRIC" id="fig|1088869.3.peg.1835"/>
<comment type="caution">
    <text evidence="4">The sequence shown here is derived from an EMBL/GenBank/DDBJ whole genome shotgun (WGS) entry which is preliminary data.</text>
</comment>
<evidence type="ECO:0000313" key="5">
    <source>
        <dbReference type="Proteomes" id="UP000004949"/>
    </source>
</evidence>
<dbReference type="CDD" id="cd01948">
    <property type="entry name" value="EAL"/>
    <property type="match status" value="1"/>
</dbReference>
<keyword evidence="1" id="KW-0472">Membrane</keyword>
<dbReference type="STRING" id="1088869.GMO_18390"/>
<organism evidence="4 5">
    <name type="scientific">Gluconobacter morbifer G707</name>
    <dbReference type="NCBI Taxonomy" id="1088869"/>
    <lineage>
        <taxon>Bacteria</taxon>
        <taxon>Pseudomonadati</taxon>
        <taxon>Pseudomonadota</taxon>
        <taxon>Alphaproteobacteria</taxon>
        <taxon>Acetobacterales</taxon>
        <taxon>Acetobacteraceae</taxon>
        <taxon>Gluconobacter</taxon>
    </lineage>
</organism>
<accession>G6XJG7</accession>
<proteinExistence type="predicted"/>
<reference evidence="4 5" key="1">
    <citation type="submission" date="2011-10" db="EMBL/GenBank/DDBJ databases">
        <title>Genome sequence of Gluconobacter morbifer G707, isolated from Drosophila gut.</title>
        <authorList>
            <person name="Lee W.-J."/>
            <person name="Kim E.-K."/>
        </authorList>
    </citation>
    <scope>NUCLEOTIDE SEQUENCE [LARGE SCALE GENOMIC DNA]</scope>
    <source>
        <strain evidence="4 5">G707</strain>
    </source>
</reference>
<feature type="transmembrane region" description="Helical" evidence="1">
    <location>
        <begin position="159"/>
        <end position="176"/>
    </location>
</feature>
<dbReference type="NCBIfam" id="TIGR00254">
    <property type="entry name" value="GGDEF"/>
    <property type="match status" value="1"/>
</dbReference>
<feature type="domain" description="GGDEF" evidence="3">
    <location>
        <begin position="389"/>
        <end position="523"/>
    </location>
</feature>
<dbReference type="Proteomes" id="UP000004949">
    <property type="component" value="Unassembled WGS sequence"/>
</dbReference>
<dbReference type="EMBL" id="AGQV01000005">
    <property type="protein sequence ID" value="EHH68072.1"/>
    <property type="molecule type" value="Genomic_DNA"/>
</dbReference>
<dbReference type="Pfam" id="PF00990">
    <property type="entry name" value="GGDEF"/>
    <property type="match status" value="1"/>
</dbReference>
<dbReference type="PROSITE" id="PS50887">
    <property type="entry name" value="GGDEF"/>
    <property type="match status" value="1"/>
</dbReference>
<dbReference type="Gene3D" id="3.20.20.450">
    <property type="entry name" value="EAL domain"/>
    <property type="match status" value="1"/>
</dbReference>
<dbReference type="PANTHER" id="PTHR44757">
    <property type="entry name" value="DIGUANYLATE CYCLASE DGCP"/>
    <property type="match status" value="1"/>
</dbReference>
<dbReference type="Gene3D" id="3.30.70.270">
    <property type="match status" value="1"/>
</dbReference>
<keyword evidence="1" id="KW-0812">Transmembrane</keyword>
<dbReference type="InterPro" id="IPR029787">
    <property type="entry name" value="Nucleotide_cyclase"/>
</dbReference>
<gene>
    <name evidence="4" type="ORF">GMO_18390</name>
</gene>
<protein>
    <submittedName>
        <fullName evidence="4">Sensory box/GGDEF family protein</fullName>
    </submittedName>
</protein>
<feature type="transmembrane region" description="Helical" evidence="1">
    <location>
        <begin position="191"/>
        <end position="214"/>
    </location>
</feature>
<dbReference type="InterPro" id="IPR035965">
    <property type="entry name" value="PAS-like_dom_sf"/>
</dbReference>